<accession>A0AAV9QCE9</accession>
<feature type="region of interest" description="Disordered" evidence="2">
    <location>
        <begin position="148"/>
        <end position="171"/>
    </location>
</feature>
<sequence length="399" mass="43722">MTSRTTTGSLSGIRVLELAGLAPGPFAGMMLADYGASVLRVDRVTPPSTPSPDVLVRGKSSITIDLKTPAGRESFLQLIRAVDVLIDPFRPGVLEKLDLDPRSVLLKLHPRLVVARLTGFRRDGNYATMAGHDINYLAVSGVLDMLGPVGPVEPQQQQQQRRPLPPSPPGNLLADFAGGGHMCVTGILLALLYRDRTGEGQIVEVNMVDGVSYLATASRLSQKIPGQWDRPRGENLVDGGCPYYNVYECKDPGRYMSVAALEPQFFAALCKGLDLEDGHWGGGKRDDRRTWPKLKTLLEETFRRKTRKEWEDIFDGTDACCLPVLSHAELESAAYQQRAAVTLSQSPAVDNASHDGWKVKTIERGEGGEDVLRDWLGWKKNKDYAMENGGLVLRSSAKL</sequence>
<dbReference type="SUPFAM" id="SSF89796">
    <property type="entry name" value="CoA-transferase family III (CaiB/BaiF)"/>
    <property type="match status" value="1"/>
</dbReference>
<gene>
    <name evidence="3" type="ORF">LTR25_002617</name>
</gene>
<comment type="caution">
    <text evidence="3">The sequence shown here is derived from an EMBL/GenBank/DDBJ whole genome shotgun (WGS) entry which is preliminary data.</text>
</comment>
<organism evidence="3 4">
    <name type="scientific">Vermiconidia calcicola</name>
    <dbReference type="NCBI Taxonomy" id="1690605"/>
    <lineage>
        <taxon>Eukaryota</taxon>
        <taxon>Fungi</taxon>
        <taxon>Dikarya</taxon>
        <taxon>Ascomycota</taxon>
        <taxon>Pezizomycotina</taxon>
        <taxon>Dothideomycetes</taxon>
        <taxon>Dothideomycetidae</taxon>
        <taxon>Mycosphaerellales</taxon>
        <taxon>Extremaceae</taxon>
        <taxon>Vermiconidia</taxon>
    </lineage>
</organism>
<dbReference type="EMBL" id="JAXLQG010000004">
    <property type="protein sequence ID" value="KAK5540840.1"/>
    <property type="molecule type" value="Genomic_DNA"/>
</dbReference>
<dbReference type="Gene3D" id="3.40.50.10540">
    <property type="entry name" value="Crotonobetainyl-coa:carnitine coa-transferase, domain 1"/>
    <property type="match status" value="1"/>
</dbReference>
<dbReference type="AlphaFoldDB" id="A0AAV9QCE9"/>
<proteinExistence type="inferred from homology"/>
<dbReference type="Pfam" id="PF02515">
    <property type="entry name" value="CoA_transf_3"/>
    <property type="match status" value="1"/>
</dbReference>
<dbReference type="Proteomes" id="UP001345827">
    <property type="component" value="Unassembled WGS sequence"/>
</dbReference>
<dbReference type="InterPro" id="IPR044855">
    <property type="entry name" value="CoA-Trfase_III_dom3_sf"/>
</dbReference>
<dbReference type="GO" id="GO:0003824">
    <property type="term" value="F:catalytic activity"/>
    <property type="evidence" value="ECO:0007669"/>
    <property type="project" value="InterPro"/>
</dbReference>
<dbReference type="InterPro" id="IPR003673">
    <property type="entry name" value="CoA-Trfase_fam_III"/>
</dbReference>
<reference evidence="3 4" key="1">
    <citation type="submission" date="2023-06" db="EMBL/GenBank/DDBJ databases">
        <title>Black Yeasts Isolated from many extreme environments.</title>
        <authorList>
            <person name="Coleine C."/>
            <person name="Stajich J.E."/>
            <person name="Selbmann L."/>
        </authorList>
    </citation>
    <scope>NUCLEOTIDE SEQUENCE [LARGE SCALE GENOMIC DNA]</scope>
    <source>
        <strain evidence="3 4">CCFEE 5887</strain>
    </source>
</reference>
<dbReference type="Gene3D" id="3.30.1540.10">
    <property type="entry name" value="formyl-coa transferase, domain 3"/>
    <property type="match status" value="1"/>
</dbReference>
<dbReference type="PANTHER" id="PTHR48228:SF5">
    <property type="entry name" value="ALPHA-METHYLACYL-COA RACEMASE"/>
    <property type="match status" value="1"/>
</dbReference>
<feature type="compositionally biased region" description="Low complexity" evidence="2">
    <location>
        <begin position="148"/>
        <end position="162"/>
    </location>
</feature>
<name>A0AAV9QCE9_9PEZI</name>
<protein>
    <recommendedName>
        <fullName evidence="5">Alpha-methylacyl-CoA racemase</fullName>
    </recommendedName>
</protein>
<dbReference type="InterPro" id="IPR050509">
    <property type="entry name" value="CoA-transferase_III"/>
</dbReference>
<comment type="similarity">
    <text evidence="1">Belongs to the CoA-transferase III family.</text>
</comment>
<evidence type="ECO:0000256" key="1">
    <source>
        <dbReference type="ARBA" id="ARBA00008383"/>
    </source>
</evidence>
<keyword evidence="4" id="KW-1185">Reference proteome</keyword>
<evidence type="ECO:0000313" key="3">
    <source>
        <dbReference type="EMBL" id="KAK5540840.1"/>
    </source>
</evidence>
<evidence type="ECO:0008006" key="5">
    <source>
        <dbReference type="Google" id="ProtNLM"/>
    </source>
</evidence>
<dbReference type="PANTHER" id="PTHR48228">
    <property type="entry name" value="SUCCINYL-COA--D-CITRAMALATE COA-TRANSFERASE"/>
    <property type="match status" value="1"/>
</dbReference>
<evidence type="ECO:0000256" key="2">
    <source>
        <dbReference type="SAM" id="MobiDB-lite"/>
    </source>
</evidence>
<evidence type="ECO:0000313" key="4">
    <source>
        <dbReference type="Proteomes" id="UP001345827"/>
    </source>
</evidence>
<dbReference type="InterPro" id="IPR023606">
    <property type="entry name" value="CoA-Trfase_III_dom_1_sf"/>
</dbReference>